<accession>A0A9N9EF51</accession>
<name>A0A9N9EF51_9GLOM</name>
<feature type="region of interest" description="Disordered" evidence="1">
    <location>
        <begin position="43"/>
        <end position="65"/>
    </location>
</feature>
<dbReference type="Proteomes" id="UP000789570">
    <property type="component" value="Unassembled WGS sequence"/>
</dbReference>
<evidence type="ECO:0000313" key="2">
    <source>
        <dbReference type="EMBL" id="CAG8672363.1"/>
    </source>
</evidence>
<organism evidence="2 3">
    <name type="scientific">Funneliformis caledonium</name>
    <dbReference type="NCBI Taxonomy" id="1117310"/>
    <lineage>
        <taxon>Eukaryota</taxon>
        <taxon>Fungi</taxon>
        <taxon>Fungi incertae sedis</taxon>
        <taxon>Mucoromycota</taxon>
        <taxon>Glomeromycotina</taxon>
        <taxon>Glomeromycetes</taxon>
        <taxon>Glomerales</taxon>
        <taxon>Glomeraceae</taxon>
        <taxon>Funneliformis</taxon>
    </lineage>
</organism>
<gene>
    <name evidence="2" type="ORF">FCALED_LOCUS12085</name>
</gene>
<evidence type="ECO:0000256" key="1">
    <source>
        <dbReference type="SAM" id="MobiDB-lite"/>
    </source>
</evidence>
<evidence type="ECO:0000313" key="3">
    <source>
        <dbReference type="Proteomes" id="UP000789570"/>
    </source>
</evidence>
<comment type="caution">
    <text evidence="2">The sequence shown here is derived from an EMBL/GenBank/DDBJ whole genome shotgun (WGS) entry which is preliminary data.</text>
</comment>
<proteinExistence type="predicted"/>
<dbReference type="OrthoDB" id="2423387at2759"/>
<sequence>MDNLDKDNSNTDTPANLESTSNISLLLQLLANPTALQQAATMITKQNQQTSSAPTQSTNSATSISSMPSNALIGVINTSRNLRDKLNATYEKGKYASEQIPVRDFVLQKITEDIIGNWAETERKKKIKEAQIKGIDPPSKCKNIIPPNLKFKKMKTIPPAPSTDADLPPMLIFNSTSSTNADLLPALIINELLTIDANLQLALAMESQESETTNLNVALNASQL</sequence>
<keyword evidence="3" id="KW-1185">Reference proteome</keyword>
<dbReference type="EMBL" id="CAJVPQ010005577">
    <property type="protein sequence ID" value="CAG8672363.1"/>
    <property type="molecule type" value="Genomic_DNA"/>
</dbReference>
<reference evidence="2" key="1">
    <citation type="submission" date="2021-06" db="EMBL/GenBank/DDBJ databases">
        <authorList>
            <person name="Kallberg Y."/>
            <person name="Tangrot J."/>
            <person name="Rosling A."/>
        </authorList>
    </citation>
    <scope>NUCLEOTIDE SEQUENCE</scope>
    <source>
        <strain evidence="2">UK204</strain>
    </source>
</reference>
<dbReference type="AlphaFoldDB" id="A0A9N9EF51"/>
<protein>
    <submittedName>
        <fullName evidence="2">12676_t:CDS:1</fullName>
    </submittedName>
</protein>